<sequence length="222" mass="25216">MESQRPQRVSVITRNVESSIFTPHFYEAEKGLKHDPSSEESASNSGNSIEHSDYIERIERDTEFFEESQVKNEPDQNSEGVQDNSGSSSSSSSSKCSEWDGSNVRGYPNNFNPATAHFTEDELKPTPITRKAQKKLVKAEEKDDKYWQKRTKNNAAAKRSREARRSRENQIAMRAGYLESDNAALKEELLSVKEELQTLKEKMLVIQMHTAAAGKHLNQPHQ</sequence>
<feature type="region of interest" description="Disordered" evidence="8">
    <location>
        <begin position="1"/>
        <end position="145"/>
    </location>
</feature>
<evidence type="ECO:0000256" key="6">
    <source>
        <dbReference type="ARBA" id="ARBA00023163"/>
    </source>
</evidence>
<dbReference type="Pfam" id="PF07716">
    <property type="entry name" value="bZIP_2"/>
    <property type="match status" value="1"/>
</dbReference>
<keyword evidence="5" id="KW-0238">DNA-binding</keyword>
<dbReference type="SUPFAM" id="SSF57959">
    <property type="entry name" value="Leucine zipper domain"/>
    <property type="match status" value="1"/>
</dbReference>
<dbReference type="AlphaFoldDB" id="E4XYK1"/>
<proteinExistence type="inferred from homology"/>
<dbReference type="Gene3D" id="1.20.5.170">
    <property type="match status" value="1"/>
</dbReference>
<dbReference type="GO" id="GO:0000978">
    <property type="term" value="F:RNA polymerase II cis-regulatory region sequence-specific DNA binding"/>
    <property type="evidence" value="ECO:0007669"/>
    <property type="project" value="TreeGrafter"/>
</dbReference>
<comment type="similarity">
    <text evidence="3">Belongs to the bZIP family. PAR subfamily.</text>
</comment>
<evidence type="ECO:0000256" key="7">
    <source>
        <dbReference type="ARBA" id="ARBA00023242"/>
    </source>
</evidence>
<feature type="compositionally biased region" description="Polar residues" evidence="8">
    <location>
        <begin position="75"/>
        <end position="84"/>
    </location>
</feature>
<evidence type="ECO:0000256" key="3">
    <source>
        <dbReference type="ARBA" id="ARBA00009208"/>
    </source>
</evidence>
<dbReference type="EMBL" id="FN653336">
    <property type="protein sequence ID" value="CBY14713.1"/>
    <property type="molecule type" value="Genomic_DNA"/>
</dbReference>
<feature type="compositionally biased region" description="Low complexity" evidence="8">
    <location>
        <begin position="39"/>
        <end position="48"/>
    </location>
</feature>
<dbReference type="GO" id="GO:0005634">
    <property type="term" value="C:nucleus"/>
    <property type="evidence" value="ECO:0007669"/>
    <property type="project" value="UniProtKB-SubCell"/>
</dbReference>
<evidence type="ECO:0000256" key="8">
    <source>
        <dbReference type="SAM" id="MobiDB-lite"/>
    </source>
</evidence>
<feature type="compositionally biased region" description="Basic and acidic residues" evidence="8">
    <location>
        <begin position="50"/>
        <end position="74"/>
    </location>
</feature>
<organism evidence="10">
    <name type="scientific">Oikopleura dioica</name>
    <name type="common">Tunicate</name>
    <dbReference type="NCBI Taxonomy" id="34765"/>
    <lineage>
        <taxon>Eukaryota</taxon>
        <taxon>Metazoa</taxon>
        <taxon>Chordata</taxon>
        <taxon>Tunicata</taxon>
        <taxon>Appendicularia</taxon>
        <taxon>Copelata</taxon>
        <taxon>Oikopleuridae</taxon>
        <taxon>Oikopleura</taxon>
    </lineage>
</organism>
<keyword evidence="11" id="KW-1185">Reference proteome</keyword>
<dbReference type="SMART" id="SM00338">
    <property type="entry name" value="BRLZ"/>
    <property type="match status" value="1"/>
</dbReference>
<comment type="similarity">
    <text evidence="2">Belongs to the bZIP family. NFIL3 subfamily.</text>
</comment>
<reference evidence="10" key="1">
    <citation type="journal article" date="2010" name="Science">
        <title>Plasticity of animal genome architecture unmasked by rapid evolution of a pelagic tunicate.</title>
        <authorList>
            <person name="Denoeud F."/>
            <person name="Henriet S."/>
            <person name="Mungpakdee S."/>
            <person name="Aury J.M."/>
            <person name="Da Silva C."/>
            <person name="Brinkmann H."/>
            <person name="Mikhaleva J."/>
            <person name="Olsen L.C."/>
            <person name="Jubin C."/>
            <person name="Canestro C."/>
            <person name="Bouquet J.M."/>
            <person name="Danks G."/>
            <person name="Poulain J."/>
            <person name="Campsteijn C."/>
            <person name="Adamski M."/>
            <person name="Cross I."/>
            <person name="Yadetie F."/>
            <person name="Muffato M."/>
            <person name="Louis A."/>
            <person name="Butcher S."/>
            <person name="Tsagkogeorga G."/>
            <person name="Konrad A."/>
            <person name="Singh S."/>
            <person name="Jensen M.F."/>
            <person name="Cong E.H."/>
            <person name="Eikeseth-Otteraa H."/>
            <person name="Noel B."/>
            <person name="Anthouard V."/>
            <person name="Porcel B.M."/>
            <person name="Kachouri-Lafond R."/>
            <person name="Nishino A."/>
            <person name="Ugolini M."/>
            <person name="Chourrout P."/>
            <person name="Nishida H."/>
            <person name="Aasland R."/>
            <person name="Huzurbazar S."/>
            <person name="Westhof E."/>
            <person name="Delsuc F."/>
            <person name="Lehrach H."/>
            <person name="Reinhardt R."/>
            <person name="Weissenbach J."/>
            <person name="Roy S.W."/>
            <person name="Artiguenave F."/>
            <person name="Postlethwait J.H."/>
            <person name="Manak J.R."/>
            <person name="Thompson E.M."/>
            <person name="Jaillon O."/>
            <person name="Du Pasquier L."/>
            <person name="Boudinot P."/>
            <person name="Liberles D.A."/>
            <person name="Volff J.N."/>
            <person name="Philippe H."/>
            <person name="Lenhard B."/>
            <person name="Roest Crollius H."/>
            <person name="Wincker P."/>
            <person name="Chourrout D."/>
        </authorList>
    </citation>
    <scope>NUCLEOTIDE SEQUENCE [LARGE SCALE GENOMIC DNA]</scope>
</reference>
<dbReference type="InParanoid" id="E4XYK1"/>
<feature type="compositionally biased region" description="Basic and acidic residues" evidence="8">
    <location>
        <begin position="26"/>
        <end position="37"/>
    </location>
</feature>
<evidence type="ECO:0000313" key="10">
    <source>
        <dbReference type="EMBL" id="CBY14713.1"/>
    </source>
</evidence>
<name>E4XYK1_OIKDI</name>
<evidence type="ECO:0000256" key="1">
    <source>
        <dbReference type="ARBA" id="ARBA00004123"/>
    </source>
</evidence>
<keyword evidence="7" id="KW-0539">Nucleus</keyword>
<dbReference type="GO" id="GO:0000981">
    <property type="term" value="F:DNA-binding transcription factor activity, RNA polymerase II-specific"/>
    <property type="evidence" value="ECO:0007669"/>
    <property type="project" value="TreeGrafter"/>
</dbReference>
<feature type="compositionally biased region" description="Polar residues" evidence="8">
    <location>
        <begin position="1"/>
        <end position="21"/>
    </location>
</feature>
<gene>
    <name evidence="10" type="ORF">GSOID_T00009784001</name>
</gene>
<evidence type="ECO:0000256" key="2">
    <source>
        <dbReference type="ARBA" id="ARBA00006079"/>
    </source>
</evidence>
<feature type="domain" description="BZIP" evidence="9">
    <location>
        <begin position="143"/>
        <end position="206"/>
    </location>
</feature>
<dbReference type="InterPro" id="IPR046347">
    <property type="entry name" value="bZIP_sf"/>
</dbReference>
<evidence type="ECO:0000259" key="9">
    <source>
        <dbReference type="PROSITE" id="PS50217"/>
    </source>
</evidence>
<dbReference type="Proteomes" id="UP000001307">
    <property type="component" value="Unassembled WGS sequence"/>
</dbReference>
<dbReference type="PROSITE" id="PS50217">
    <property type="entry name" value="BZIP"/>
    <property type="match status" value="1"/>
</dbReference>
<dbReference type="InterPro" id="IPR040223">
    <property type="entry name" value="PAR_bZIP"/>
</dbReference>
<keyword evidence="4" id="KW-0805">Transcription regulation</keyword>
<evidence type="ECO:0000256" key="5">
    <source>
        <dbReference type="ARBA" id="ARBA00023125"/>
    </source>
</evidence>
<evidence type="ECO:0000313" key="11">
    <source>
        <dbReference type="Proteomes" id="UP000001307"/>
    </source>
</evidence>
<protein>
    <recommendedName>
        <fullName evidence="9">BZIP domain-containing protein</fullName>
    </recommendedName>
</protein>
<dbReference type="OrthoDB" id="6022300at2759"/>
<dbReference type="PANTHER" id="PTHR11988">
    <property type="entry name" value="THYROTROPH EMBRYONIC FACTOR RELATED"/>
    <property type="match status" value="1"/>
</dbReference>
<dbReference type="FunFam" id="1.20.5.170:FF:000025">
    <property type="entry name" value="nuclear factor interleukin-3-regulated protein-like"/>
    <property type="match status" value="1"/>
</dbReference>
<evidence type="ECO:0000256" key="4">
    <source>
        <dbReference type="ARBA" id="ARBA00023015"/>
    </source>
</evidence>
<dbReference type="CDD" id="cd14695">
    <property type="entry name" value="bZIP_HLF"/>
    <property type="match status" value="1"/>
</dbReference>
<dbReference type="PANTHER" id="PTHR11988:SF27">
    <property type="entry name" value="GH27708P"/>
    <property type="match status" value="1"/>
</dbReference>
<comment type="subcellular location">
    <subcellularLocation>
        <location evidence="1">Nucleus</location>
    </subcellularLocation>
</comment>
<feature type="compositionally biased region" description="Low complexity" evidence="8">
    <location>
        <begin position="85"/>
        <end position="94"/>
    </location>
</feature>
<dbReference type="InterPro" id="IPR004827">
    <property type="entry name" value="bZIP"/>
</dbReference>
<keyword evidence="6" id="KW-0804">Transcription</keyword>
<accession>E4XYK1</accession>